<accession>A0ABV8CLE9</accession>
<dbReference type="InterPro" id="IPR052371">
    <property type="entry name" value="BFD-associated_ferredoxin"/>
</dbReference>
<comment type="similarity">
    <text evidence="9">Belongs to the Bfd family.</text>
</comment>
<dbReference type="Gene3D" id="1.10.10.1100">
    <property type="entry name" value="BFD-like [2Fe-2S]-binding domain"/>
    <property type="match status" value="1"/>
</dbReference>
<evidence type="ECO:0000256" key="7">
    <source>
        <dbReference type="ARBA" id="ARBA00034078"/>
    </source>
</evidence>
<evidence type="ECO:0000256" key="3">
    <source>
        <dbReference type="ARBA" id="ARBA00022723"/>
    </source>
</evidence>
<proteinExistence type="inferred from homology"/>
<evidence type="ECO:0000256" key="9">
    <source>
        <dbReference type="ARBA" id="ARBA00046332"/>
    </source>
</evidence>
<comment type="cofactor">
    <cofactor evidence="7">
        <name>[2Fe-2S] cluster</name>
        <dbReference type="ChEBI" id="CHEBI:190135"/>
    </cofactor>
</comment>
<evidence type="ECO:0000259" key="10">
    <source>
        <dbReference type="Pfam" id="PF04324"/>
    </source>
</evidence>
<dbReference type="Pfam" id="PF04324">
    <property type="entry name" value="Fer2_BFD"/>
    <property type="match status" value="1"/>
</dbReference>
<dbReference type="RefSeq" id="WP_377151208.1">
    <property type="nucleotide sequence ID" value="NZ_JBHSAF010000003.1"/>
</dbReference>
<keyword evidence="1" id="KW-0813">Transport</keyword>
<keyword evidence="3" id="KW-0479">Metal-binding</keyword>
<comment type="caution">
    <text evidence="11">The sequence shown here is derived from an EMBL/GenBank/DDBJ whole genome shotgun (WGS) entry which is preliminary data.</text>
</comment>
<evidence type="ECO:0000256" key="5">
    <source>
        <dbReference type="ARBA" id="ARBA00023004"/>
    </source>
</evidence>
<evidence type="ECO:0000256" key="1">
    <source>
        <dbReference type="ARBA" id="ARBA00022448"/>
    </source>
</evidence>
<dbReference type="Proteomes" id="UP001595692">
    <property type="component" value="Unassembled WGS sequence"/>
</dbReference>
<keyword evidence="4" id="KW-0249">Electron transport</keyword>
<organism evidence="11 12">
    <name type="scientific">Pseudaeromonas sharmana</name>
    <dbReference type="NCBI Taxonomy" id="328412"/>
    <lineage>
        <taxon>Bacteria</taxon>
        <taxon>Pseudomonadati</taxon>
        <taxon>Pseudomonadota</taxon>
        <taxon>Gammaproteobacteria</taxon>
        <taxon>Aeromonadales</taxon>
        <taxon>Aeromonadaceae</taxon>
        <taxon>Pseudaeromonas</taxon>
    </lineage>
</organism>
<dbReference type="EMBL" id="JBHSAF010000003">
    <property type="protein sequence ID" value="MFC3912991.1"/>
    <property type="molecule type" value="Genomic_DNA"/>
</dbReference>
<keyword evidence="6" id="KW-0411">Iron-sulfur</keyword>
<gene>
    <name evidence="11" type="ORF">ACFOSS_05865</name>
</gene>
<dbReference type="InterPro" id="IPR007419">
    <property type="entry name" value="BFD-like_2Fe2S-bd_dom"/>
</dbReference>
<keyword evidence="2" id="KW-0001">2Fe-2S</keyword>
<evidence type="ECO:0000313" key="11">
    <source>
        <dbReference type="EMBL" id="MFC3912991.1"/>
    </source>
</evidence>
<keyword evidence="12" id="KW-1185">Reference proteome</keyword>
<evidence type="ECO:0000313" key="12">
    <source>
        <dbReference type="Proteomes" id="UP001595692"/>
    </source>
</evidence>
<protein>
    <recommendedName>
        <fullName evidence="8">Bacterioferritin-associated ferredoxin</fullName>
    </recommendedName>
</protein>
<evidence type="ECO:0000256" key="2">
    <source>
        <dbReference type="ARBA" id="ARBA00022714"/>
    </source>
</evidence>
<dbReference type="PANTHER" id="PTHR37424:SF1">
    <property type="entry name" value="BACTERIOFERRITIN-ASSOCIATED FERREDOXIN"/>
    <property type="match status" value="1"/>
</dbReference>
<reference evidence="12" key="1">
    <citation type="journal article" date="2019" name="Int. J. Syst. Evol. Microbiol.">
        <title>The Global Catalogue of Microorganisms (GCM) 10K type strain sequencing project: providing services to taxonomists for standard genome sequencing and annotation.</title>
        <authorList>
            <consortium name="The Broad Institute Genomics Platform"/>
            <consortium name="The Broad Institute Genome Sequencing Center for Infectious Disease"/>
            <person name="Wu L."/>
            <person name="Ma J."/>
        </authorList>
    </citation>
    <scope>NUCLEOTIDE SEQUENCE [LARGE SCALE GENOMIC DNA]</scope>
    <source>
        <strain evidence="12">CCUG 54939</strain>
    </source>
</reference>
<dbReference type="InterPro" id="IPR041854">
    <property type="entry name" value="BFD-like_2Fe2S-bd_dom_sf"/>
</dbReference>
<dbReference type="PANTHER" id="PTHR37424">
    <property type="entry name" value="BACTERIOFERRITIN-ASSOCIATED FERREDOXIN"/>
    <property type="match status" value="1"/>
</dbReference>
<keyword evidence="5" id="KW-0408">Iron</keyword>
<sequence>MYICLCQGVTDRDITDLLQQGGVGMRQLRQQLKVGSQCGRCTCTVRQMVNSFYQIAEPGESSVIPLSSAQPPRQRVA</sequence>
<evidence type="ECO:0000256" key="4">
    <source>
        <dbReference type="ARBA" id="ARBA00022982"/>
    </source>
</evidence>
<feature type="domain" description="BFD-like [2Fe-2S]-binding" evidence="10">
    <location>
        <begin position="2"/>
        <end position="49"/>
    </location>
</feature>
<name>A0ABV8CLE9_9GAMM</name>
<evidence type="ECO:0000256" key="6">
    <source>
        <dbReference type="ARBA" id="ARBA00023014"/>
    </source>
</evidence>
<evidence type="ECO:0000256" key="8">
    <source>
        <dbReference type="ARBA" id="ARBA00039386"/>
    </source>
</evidence>